<dbReference type="EMBL" id="CP000786">
    <property type="protein sequence ID" value="ABZ97116.1"/>
    <property type="molecule type" value="Genomic_DNA"/>
</dbReference>
<evidence type="ECO:0000313" key="4">
    <source>
        <dbReference type="Proteomes" id="UP000001847"/>
    </source>
</evidence>
<dbReference type="PANTHER" id="PTHR30469">
    <property type="entry name" value="MULTIDRUG RESISTANCE PROTEIN MDTA"/>
    <property type="match status" value="1"/>
</dbReference>
<dbReference type="GO" id="GO:0015562">
    <property type="term" value="F:efflux transmembrane transporter activity"/>
    <property type="evidence" value="ECO:0007669"/>
    <property type="project" value="TreeGrafter"/>
</dbReference>
<dbReference type="SUPFAM" id="SSF111369">
    <property type="entry name" value="HlyD-like secretion proteins"/>
    <property type="match status" value="1"/>
</dbReference>
<dbReference type="Proteomes" id="UP000001847">
    <property type="component" value="Chromosome I"/>
</dbReference>
<name>B0SMH2_LEPBP</name>
<dbReference type="InterPro" id="IPR058625">
    <property type="entry name" value="MdtA-like_BSH"/>
</dbReference>
<keyword evidence="4" id="KW-1185">Reference proteome</keyword>
<evidence type="ECO:0000256" key="1">
    <source>
        <dbReference type="SAM" id="Phobius"/>
    </source>
</evidence>
<gene>
    <name evidence="3" type="ordered locus">LEPBI_I0992</name>
</gene>
<reference evidence="3 4" key="1">
    <citation type="journal article" date="2008" name="PLoS ONE">
        <title>Genome sequence of the saprophyte Leptospira biflexa provides insights into the evolution of Leptospira and the pathogenesis of leptospirosis.</title>
        <authorList>
            <person name="Picardeau M."/>
            <person name="Bulach D.M."/>
            <person name="Bouchier C."/>
            <person name="Zuerner R.L."/>
            <person name="Zidane N."/>
            <person name="Wilson P.J."/>
            <person name="Creno S."/>
            <person name="Kuczek E.S."/>
            <person name="Bommezzadri S."/>
            <person name="Davis J.C."/>
            <person name="McGrath A."/>
            <person name="Johnson M.J."/>
            <person name="Boursaux-Eude C."/>
            <person name="Seemann T."/>
            <person name="Rouy Z."/>
            <person name="Coppel R.L."/>
            <person name="Rood J.I."/>
            <person name="Lajus A."/>
            <person name="Davies J.K."/>
            <person name="Medigue C."/>
            <person name="Adler B."/>
        </authorList>
    </citation>
    <scope>NUCLEOTIDE SEQUENCE [LARGE SCALE GENOMIC DNA]</scope>
    <source>
        <strain evidence="4">Patoc 1 / ATCC 23582 / Paris</strain>
    </source>
</reference>
<dbReference type="PRINTS" id="PR01490">
    <property type="entry name" value="RTXTOXIND"/>
</dbReference>
<dbReference type="PANTHER" id="PTHR30469:SF15">
    <property type="entry name" value="HLYD FAMILY OF SECRETION PROTEINS"/>
    <property type="match status" value="1"/>
</dbReference>
<dbReference type="Gene3D" id="2.40.50.100">
    <property type="match status" value="1"/>
</dbReference>
<dbReference type="BioCyc" id="LBIF456481:LEPBI_RS04875-MONOMER"/>
<dbReference type="Gene3D" id="2.40.30.170">
    <property type="match status" value="1"/>
</dbReference>
<feature type="domain" description="Multidrug resistance protein MdtA-like barrel-sandwich hybrid" evidence="2">
    <location>
        <begin position="99"/>
        <end position="311"/>
    </location>
</feature>
<dbReference type="AlphaFoldDB" id="B0SMH2"/>
<organism evidence="3 4">
    <name type="scientific">Leptospira biflexa serovar Patoc (strain Patoc 1 / ATCC 23582 / Paris)</name>
    <dbReference type="NCBI Taxonomy" id="456481"/>
    <lineage>
        <taxon>Bacteria</taxon>
        <taxon>Pseudomonadati</taxon>
        <taxon>Spirochaetota</taxon>
        <taxon>Spirochaetia</taxon>
        <taxon>Leptospirales</taxon>
        <taxon>Leptospiraceae</taxon>
        <taxon>Leptospira</taxon>
    </lineage>
</organism>
<dbReference type="RefSeq" id="WP_012387998.1">
    <property type="nucleotide sequence ID" value="NC_010602.1"/>
</dbReference>
<evidence type="ECO:0000313" key="3">
    <source>
        <dbReference type="EMBL" id="ABZ97116.1"/>
    </source>
</evidence>
<sequence>MKKKFLSYLKSKSKALGIILLIYVTLSYLFTMFSNESIRNRFRSLSYVLYQNFWIENDQNVYAIGNQKEKPIFSKPILKQVLVSMEFPATVEATKELQLQSKQSGRIQKIHVTEGQSVKKGQLLVELDDELLRLEGEKLSISLEVTKANQVISFQKWKQAEKLIEVKVREIDKKTEMLEIAESEWEMAKDIKEKKEILWKQGYISLSELDKWKFDEENKHAIYKNIKRDRDSLLSVLNLNFDLEEPNLPTKLKLWKEQNTIIERTEYELSLTNTKILENQIKFNKQMISESKLFAPKAGTILKVHLKEGEISNHLTLLSLIENGDLSILFQIGESDLKLIQPGKRVEFKPSLDGMPVAFGKIDTVSGYLESRTHGIGVKVKLFKNQHSLMTGMFGVAKVDTDTSKDLLLVPKDSVFGDGVSGFFLFLKKGETIQKRFIQCKSYNEKDMEVMSGLNSEDLFQVNVK</sequence>
<dbReference type="GO" id="GO:1990281">
    <property type="term" value="C:efflux pump complex"/>
    <property type="evidence" value="ECO:0007669"/>
    <property type="project" value="TreeGrafter"/>
</dbReference>
<keyword evidence="1" id="KW-0812">Transmembrane</keyword>
<keyword evidence="1" id="KW-1133">Transmembrane helix</keyword>
<dbReference type="HOGENOM" id="CLU_587661_0_0_12"/>
<dbReference type="STRING" id="456481.LEPBI_I0992"/>
<dbReference type="Gene3D" id="1.10.287.470">
    <property type="entry name" value="Helix hairpin bin"/>
    <property type="match status" value="1"/>
</dbReference>
<keyword evidence="1" id="KW-0472">Membrane</keyword>
<protein>
    <submittedName>
        <fullName evidence="3">Putative bacterial RTX secretion protein D</fullName>
    </submittedName>
</protein>
<proteinExistence type="predicted"/>
<evidence type="ECO:0000259" key="2">
    <source>
        <dbReference type="Pfam" id="PF25917"/>
    </source>
</evidence>
<dbReference type="Pfam" id="PF25917">
    <property type="entry name" value="BSH_RND"/>
    <property type="match status" value="1"/>
</dbReference>
<dbReference type="KEGG" id="lbi:LEPBI_I0992"/>
<accession>B0SMH2</accession>
<dbReference type="OrthoDB" id="319688at2"/>
<feature type="transmembrane region" description="Helical" evidence="1">
    <location>
        <begin position="15"/>
        <end position="33"/>
    </location>
</feature>